<dbReference type="Pfam" id="PF00440">
    <property type="entry name" value="TetR_N"/>
    <property type="match status" value="1"/>
</dbReference>
<evidence type="ECO:0000256" key="2">
    <source>
        <dbReference type="ARBA" id="ARBA00023125"/>
    </source>
</evidence>
<keyword evidence="7" id="KW-1185">Reference proteome</keyword>
<dbReference type="InterPro" id="IPR023772">
    <property type="entry name" value="DNA-bd_HTH_TetR-type_CS"/>
</dbReference>
<evidence type="ECO:0000256" key="3">
    <source>
        <dbReference type="ARBA" id="ARBA00023163"/>
    </source>
</evidence>
<dbReference type="EMBL" id="JAIGNO010000002">
    <property type="protein sequence ID" value="MBX7481602.1"/>
    <property type="molecule type" value="Genomic_DNA"/>
</dbReference>
<sequence>MASRELRKRGPAHVSVGDIMSGAGLTHGGFYAHFGSKDALVGEAIAAMFEDVRLRTSELDAALNRADDGVRAALFNYWRSYLSADHRDRPERGCPLPALSGEVGRMGGAAADALSQGLGEMTARMMRALERLEYSNPDARATAVVAQLVGAIALARALGRTAESDALLNNCYEDLVGRYGS</sequence>
<dbReference type="Pfam" id="PF16925">
    <property type="entry name" value="TetR_C_13"/>
    <property type="match status" value="1"/>
</dbReference>
<protein>
    <submittedName>
        <fullName evidence="6">TetR/AcrR family transcriptional regulator</fullName>
    </submittedName>
</protein>
<feature type="domain" description="HTH tetR-type" evidence="5">
    <location>
        <begin position="1"/>
        <end position="52"/>
    </location>
</feature>
<dbReference type="InterPro" id="IPR036271">
    <property type="entry name" value="Tet_transcr_reg_TetR-rel_C_sf"/>
</dbReference>
<keyword evidence="3" id="KW-0804">Transcription</keyword>
<evidence type="ECO:0000259" key="5">
    <source>
        <dbReference type="PROSITE" id="PS50977"/>
    </source>
</evidence>
<feature type="DNA-binding region" description="H-T-H motif" evidence="4">
    <location>
        <begin position="15"/>
        <end position="34"/>
    </location>
</feature>
<reference evidence="6 7" key="1">
    <citation type="submission" date="2021-08" db="EMBL/GenBank/DDBJ databases">
        <title>Comparative Genomics Analysis of the Genus Qipengyuania Reveals Extensive Genetic Diversity and Metabolic Versatility, Including the Description of Fifteen Novel Species.</title>
        <authorList>
            <person name="Liu Y."/>
        </authorList>
    </citation>
    <scope>NUCLEOTIDE SEQUENCE [LARGE SCALE GENOMIC DNA]</scope>
    <source>
        <strain evidence="6 7">6D47A</strain>
    </source>
</reference>
<evidence type="ECO:0000313" key="7">
    <source>
        <dbReference type="Proteomes" id="UP000755104"/>
    </source>
</evidence>
<dbReference type="Gene3D" id="1.10.357.10">
    <property type="entry name" value="Tetracycline Repressor, domain 2"/>
    <property type="match status" value="1"/>
</dbReference>
<proteinExistence type="predicted"/>
<accession>A0ABS7J9F2</accession>
<evidence type="ECO:0000256" key="4">
    <source>
        <dbReference type="PROSITE-ProRule" id="PRU00335"/>
    </source>
</evidence>
<keyword evidence="1" id="KW-0805">Transcription regulation</keyword>
<name>A0ABS7J9F2_9SPHN</name>
<dbReference type="InterPro" id="IPR009057">
    <property type="entry name" value="Homeodomain-like_sf"/>
</dbReference>
<dbReference type="PANTHER" id="PTHR47506:SF7">
    <property type="entry name" value="TRANSCRIPTIONAL REGULATORY PROTEIN"/>
    <property type="match status" value="1"/>
</dbReference>
<evidence type="ECO:0000256" key="1">
    <source>
        <dbReference type="ARBA" id="ARBA00023015"/>
    </source>
</evidence>
<gene>
    <name evidence="6" type="ORF">K3174_03610</name>
</gene>
<dbReference type="PROSITE" id="PS01081">
    <property type="entry name" value="HTH_TETR_1"/>
    <property type="match status" value="1"/>
</dbReference>
<dbReference type="SUPFAM" id="SSF48498">
    <property type="entry name" value="Tetracyclin repressor-like, C-terminal domain"/>
    <property type="match status" value="1"/>
</dbReference>
<organism evidence="6 7">
    <name type="scientific">Qipengyuania qiaonensis</name>
    <dbReference type="NCBI Taxonomy" id="2867240"/>
    <lineage>
        <taxon>Bacteria</taxon>
        <taxon>Pseudomonadati</taxon>
        <taxon>Pseudomonadota</taxon>
        <taxon>Alphaproteobacteria</taxon>
        <taxon>Sphingomonadales</taxon>
        <taxon>Erythrobacteraceae</taxon>
        <taxon>Qipengyuania</taxon>
    </lineage>
</organism>
<dbReference type="InterPro" id="IPR011075">
    <property type="entry name" value="TetR_C"/>
</dbReference>
<comment type="caution">
    <text evidence="6">The sequence shown here is derived from an EMBL/GenBank/DDBJ whole genome shotgun (WGS) entry which is preliminary data.</text>
</comment>
<keyword evidence="2 4" id="KW-0238">DNA-binding</keyword>
<dbReference type="PANTHER" id="PTHR47506">
    <property type="entry name" value="TRANSCRIPTIONAL REGULATORY PROTEIN"/>
    <property type="match status" value="1"/>
</dbReference>
<dbReference type="Proteomes" id="UP000755104">
    <property type="component" value="Unassembled WGS sequence"/>
</dbReference>
<evidence type="ECO:0000313" key="6">
    <source>
        <dbReference type="EMBL" id="MBX7481602.1"/>
    </source>
</evidence>
<dbReference type="Gene3D" id="1.10.10.60">
    <property type="entry name" value="Homeodomain-like"/>
    <property type="match status" value="1"/>
</dbReference>
<dbReference type="InterPro" id="IPR001647">
    <property type="entry name" value="HTH_TetR"/>
</dbReference>
<dbReference type="SUPFAM" id="SSF46689">
    <property type="entry name" value="Homeodomain-like"/>
    <property type="match status" value="1"/>
</dbReference>
<dbReference type="PROSITE" id="PS50977">
    <property type="entry name" value="HTH_TETR_2"/>
    <property type="match status" value="1"/>
</dbReference>